<dbReference type="GO" id="GO:0003677">
    <property type="term" value="F:DNA binding"/>
    <property type="evidence" value="ECO:0007669"/>
    <property type="project" value="InterPro"/>
</dbReference>
<dbReference type="SUPFAM" id="SSF47413">
    <property type="entry name" value="lambda repressor-like DNA-binding domains"/>
    <property type="match status" value="1"/>
</dbReference>
<dbReference type="InterPro" id="IPR010982">
    <property type="entry name" value="Lambda_DNA-bd_dom_sf"/>
</dbReference>
<name>A0A1I7NCC7_9HYPH</name>
<evidence type="ECO:0008006" key="3">
    <source>
        <dbReference type="Google" id="ProtNLM"/>
    </source>
</evidence>
<evidence type="ECO:0000313" key="1">
    <source>
        <dbReference type="EMBL" id="SFV32213.1"/>
    </source>
</evidence>
<protein>
    <recommendedName>
        <fullName evidence="3">DUF2442 domain-containing protein</fullName>
    </recommendedName>
</protein>
<gene>
    <name evidence="1" type="ORF">SAMN05216456_1572</name>
</gene>
<accession>A0A1I7NCC7</accession>
<organism evidence="1 2">
    <name type="scientific">Devosia crocina</name>
    <dbReference type="NCBI Taxonomy" id="429728"/>
    <lineage>
        <taxon>Bacteria</taxon>
        <taxon>Pseudomonadati</taxon>
        <taxon>Pseudomonadota</taxon>
        <taxon>Alphaproteobacteria</taxon>
        <taxon>Hyphomicrobiales</taxon>
        <taxon>Devosiaceae</taxon>
        <taxon>Devosia</taxon>
    </lineage>
</organism>
<dbReference type="InterPro" id="IPR036782">
    <property type="entry name" value="NE0471-like_N"/>
</dbReference>
<dbReference type="Proteomes" id="UP000199074">
    <property type="component" value="Unassembled WGS sequence"/>
</dbReference>
<dbReference type="RefSeq" id="WP_092423037.1">
    <property type="nucleotide sequence ID" value="NZ_FPCK01000001.1"/>
</dbReference>
<sequence length="148" mass="16485">MQHLLQTSGSLERLSEVVPLARHTVRVTWVNGISEEKDLSFLLANHRMFSKVRSDTAVFATVKVADEGSRIRWSDGSSLSSRAVSRVPKTDMDAALFRSIMADLNLTSEALSCLLGLSRRGVTAYRGGDPIPKHIALAMLYLWERLDR</sequence>
<proteinExistence type="predicted"/>
<dbReference type="OrthoDB" id="8369051at2"/>
<dbReference type="SUPFAM" id="SSF143880">
    <property type="entry name" value="NE0471 N-terminal domain-like"/>
    <property type="match status" value="1"/>
</dbReference>
<dbReference type="Gene3D" id="3.30.2020.10">
    <property type="entry name" value="NE0471-like N-terminal domain"/>
    <property type="match status" value="1"/>
</dbReference>
<keyword evidence="2" id="KW-1185">Reference proteome</keyword>
<dbReference type="Gene3D" id="1.10.260.40">
    <property type="entry name" value="lambda repressor-like DNA-binding domains"/>
    <property type="match status" value="1"/>
</dbReference>
<evidence type="ECO:0000313" key="2">
    <source>
        <dbReference type="Proteomes" id="UP000199074"/>
    </source>
</evidence>
<dbReference type="EMBL" id="FPCK01000001">
    <property type="protein sequence ID" value="SFV32213.1"/>
    <property type="molecule type" value="Genomic_DNA"/>
</dbReference>
<dbReference type="AlphaFoldDB" id="A0A1I7NCC7"/>
<reference evidence="1 2" key="1">
    <citation type="submission" date="2016-10" db="EMBL/GenBank/DDBJ databases">
        <authorList>
            <person name="de Groot N.N."/>
        </authorList>
    </citation>
    <scope>NUCLEOTIDE SEQUENCE [LARGE SCALE GENOMIC DNA]</scope>
    <source>
        <strain evidence="1 2">IPL20</strain>
    </source>
</reference>